<keyword evidence="2" id="KW-0472">Membrane</keyword>
<dbReference type="GO" id="GO:0005739">
    <property type="term" value="C:mitochondrion"/>
    <property type="evidence" value="ECO:0007669"/>
    <property type="project" value="TreeGrafter"/>
</dbReference>
<sequence length="420" mass="44609">MVYDLVVVGASGFVGKLIIRYLISHPEKPTFALSGRKLQKLEALRDEFKLDASVGLIELNIRDEASVQNLVNQSNVIVNLAGPYHAAGAINIIKAVSEYTQHNVGYVDLTGESFAYVTMLKFHDEAKRNGNIIIPSAGFDSIPFDLGVYLGVKALNKALGGGPTPPALEAFHAWSVKGGISKGTICSLADIAEFAPGTLSPHPADILSPIKGGRSAHLIGKLPDKALGKGSLTESPFCAHNGRIVLRSAGLLEQAGADVTYGKTAKFRYNEGLLFPVPALVAYVITFFLGFSTLLMRTPVGRWFVRNVIPDNWGPSEKAMNHGLYSGRTMVRPAVGTNKGAGSSAPNKAALTKISFKGDPGYSQTAKMVVEVALLVGGDRSKLSDVGRQGGIITAAVLGGEAVAERFQRYAGFNISTEIL</sequence>
<name>A0AAN6GPF6_9BASI</name>
<evidence type="ECO:0000313" key="5">
    <source>
        <dbReference type="Proteomes" id="UP001176517"/>
    </source>
</evidence>
<comment type="similarity">
    <text evidence="1">Belongs to the saccharopine dehydrogenase family.</text>
</comment>
<dbReference type="Proteomes" id="UP001176517">
    <property type="component" value="Unassembled WGS sequence"/>
</dbReference>
<keyword evidence="2" id="KW-1133">Transmembrane helix</keyword>
<feature type="domain" description="Saccharopine dehydrogenase NADP binding" evidence="3">
    <location>
        <begin position="6"/>
        <end position="134"/>
    </location>
</feature>
<evidence type="ECO:0000259" key="3">
    <source>
        <dbReference type="Pfam" id="PF03435"/>
    </source>
</evidence>
<evidence type="ECO:0000256" key="2">
    <source>
        <dbReference type="SAM" id="Phobius"/>
    </source>
</evidence>
<dbReference type="InterPro" id="IPR051276">
    <property type="entry name" value="Saccharopine_DH-like_oxidrdct"/>
</dbReference>
<dbReference type="InterPro" id="IPR005097">
    <property type="entry name" value="Sacchrp_dh_NADP-bd"/>
</dbReference>
<proteinExistence type="inferred from homology"/>
<feature type="transmembrane region" description="Helical" evidence="2">
    <location>
        <begin position="273"/>
        <end position="296"/>
    </location>
</feature>
<accession>A0AAN6GPF6</accession>
<keyword evidence="5" id="KW-1185">Reference proteome</keyword>
<dbReference type="PANTHER" id="PTHR12286:SF5">
    <property type="entry name" value="SACCHAROPINE DEHYDROGENASE-LIKE OXIDOREDUCTASE"/>
    <property type="match status" value="1"/>
</dbReference>
<evidence type="ECO:0000256" key="1">
    <source>
        <dbReference type="ARBA" id="ARBA00038048"/>
    </source>
</evidence>
<organism evidence="4 5">
    <name type="scientific">Tilletia horrida</name>
    <dbReference type="NCBI Taxonomy" id="155126"/>
    <lineage>
        <taxon>Eukaryota</taxon>
        <taxon>Fungi</taxon>
        <taxon>Dikarya</taxon>
        <taxon>Basidiomycota</taxon>
        <taxon>Ustilaginomycotina</taxon>
        <taxon>Exobasidiomycetes</taxon>
        <taxon>Tilletiales</taxon>
        <taxon>Tilletiaceae</taxon>
        <taxon>Tilletia</taxon>
    </lineage>
</organism>
<gene>
    <name evidence="4" type="ORF">OC846_003462</name>
</gene>
<dbReference type="Pfam" id="PF03435">
    <property type="entry name" value="Sacchrp_dh_NADP"/>
    <property type="match status" value="1"/>
</dbReference>
<evidence type="ECO:0000313" key="4">
    <source>
        <dbReference type="EMBL" id="KAK0550985.1"/>
    </source>
</evidence>
<dbReference type="GO" id="GO:0005811">
    <property type="term" value="C:lipid droplet"/>
    <property type="evidence" value="ECO:0007669"/>
    <property type="project" value="TreeGrafter"/>
</dbReference>
<dbReference type="AlphaFoldDB" id="A0AAN6GPF6"/>
<dbReference type="EMBL" id="JAPDMZ010000084">
    <property type="protein sequence ID" value="KAK0550985.1"/>
    <property type="molecule type" value="Genomic_DNA"/>
</dbReference>
<dbReference type="SUPFAM" id="SSF51735">
    <property type="entry name" value="NAD(P)-binding Rossmann-fold domains"/>
    <property type="match status" value="1"/>
</dbReference>
<comment type="caution">
    <text evidence="4">The sequence shown here is derived from an EMBL/GenBank/DDBJ whole genome shotgun (WGS) entry which is preliminary data.</text>
</comment>
<keyword evidence="2" id="KW-0812">Transmembrane</keyword>
<dbReference type="PANTHER" id="PTHR12286">
    <property type="entry name" value="SACCHAROPINE DEHYDROGENASE-LIKE OXIDOREDUCTASE"/>
    <property type="match status" value="1"/>
</dbReference>
<protein>
    <recommendedName>
        <fullName evidence="3">Saccharopine dehydrogenase NADP binding domain-containing protein</fullName>
    </recommendedName>
</protein>
<reference evidence="4" key="1">
    <citation type="journal article" date="2023" name="PhytoFront">
        <title>Draft Genome Resources of Seven Strains of Tilletia horrida, Causal Agent of Kernel Smut of Rice.</title>
        <authorList>
            <person name="Khanal S."/>
            <person name="Antony Babu S."/>
            <person name="Zhou X.G."/>
        </authorList>
    </citation>
    <scope>NUCLEOTIDE SEQUENCE</scope>
    <source>
        <strain evidence="4">TX6</strain>
    </source>
</reference>
<dbReference type="GO" id="GO:0009247">
    <property type="term" value="P:glycolipid biosynthetic process"/>
    <property type="evidence" value="ECO:0007669"/>
    <property type="project" value="TreeGrafter"/>
</dbReference>
<dbReference type="InterPro" id="IPR036291">
    <property type="entry name" value="NAD(P)-bd_dom_sf"/>
</dbReference>
<dbReference type="GO" id="GO:0005886">
    <property type="term" value="C:plasma membrane"/>
    <property type="evidence" value="ECO:0007669"/>
    <property type="project" value="TreeGrafter"/>
</dbReference>
<dbReference type="Gene3D" id="3.40.50.720">
    <property type="entry name" value="NAD(P)-binding Rossmann-like Domain"/>
    <property type="match status" value="1"/>
</dbReference>